<evidence type="ECO:0008006" key="6">
    <source>
        <dbReference type="Google" id="ProtNLM"/>
    </source>
</evidence>
<dbReference type="InParanoid" id="K0YMK4"/>
<dbReference type="InterPro" id="IPR036388">
    <property type="entry name" value="WH-like_DNA-bd_sf"/>
</dbReference>
<keyword evidence="1" id="KW-0479">Metal-binding</keyword>
<dbReference type="Pfam" id="PF08279">
    <property type="entry name" value="HTH_11"/>
    <property type="match status" value="1"/>
</dbReference>
<dbReference type="PANTHER" id="PTHR40068:SF1">
    <property type="entry name" value="TRANSCRIPTION REPRESSOR NIAR-RELATED"/>
    <property type="match status" value="1"/>
</dbReference>
<dbReference type="PATRIC" id="fig|742818.3.peg.335"/>
<dbReference type="InterPro" id="IPR035922">
    <property type="entry name" value="3H_dom_sf"/>
</dbReference>
<dbReference type="RefSeq" id="WP_009138536.1">
    <property type="nucleotide sequence ID" value="NZ_JH815198.1"/>
</dbReference>
<protein>
    <recommendedName>
        <fullName evidence="6">HTH deoR-type domain-containing protein</fullName>
    </recommendedName>
</protein>
<feature type="binding site" evidence="1">
    <location>
        <position position="84"/>
    </location>
    <ligand>
        <name>Ni(2+)</name>
        <dbReference type="ChEBI" id="CHEBI:49786"/>
    </ligand>
</feature>
<dbReference type="InterPro" id="IPR013196">
    <property type="entry name" value="HTH_11"/>
</dbReference>
<feature type="domain" description="Helix-turn-helix type 11" evidence="3">
    <location>
        <begin position="6"/>
        <end position="58"/>
    </location>
</feature>
<accession>K0YMK4</accession>
<dbReference type="Gene3D" id="1.10.10.10">
    <property type="entry name" value="Winged helix-like DNA-binding domain superfamily/Winged helix DNA-binding domain"/>
    <property type="match status" value="1"/>
</dbReference>
<evidence type="ECO:0000259" key="3">
    <source>
        <dbReference type="Pfam" id="PF08279"/>
    </source>
</evidence>
<keyword evidence="1" id="KW-0533">Nickel</keyword>
<dbReference type="InterPro" id="IPR026043">
    <property type="entry name" value="NadR"/>
</dbReference>
<reference evidence="4 5" key="1">
    <citation type="submission" date="2012-08" db="EMBL/GenBank/DDBJ databases">
        <title>The Genome Sequence of Slackia piriformis YIT 12062.</title>
        <authorList>
            <consortium name="The Broad Institute Genome Sequencing Platform"/>
            <person name="Earl A."/>
            <person name="Ward D."/>
            <person name="Feldgarden M."/>
            <person name="Gevers D."/>
            <person name="Morotomi M."/>
            <person name="Walker B."/>
            <person name="Young S.K."/>
            <person name="Zeng Q."/>
            <person name="Gargeya S."/>
            <person name="Fitzgerald M."/>
            <person name="Haas B."/>
            <person name="Abouelleil A."/>
            <person name="Alvarado L."/>
            <person name="Arachchi H.M."/>
            <person name="Berlin A.M."/>
            <person name="Chapman S.B."/>
            <person name="Goldberg J."/>
            <person name="Griggs A."/>
            <person name="Gujja S."/>
            <person name="Hansen M."/>
            <person name="Howarth C."/>
            <person name="Imamovic A."/>
            <person name="Larimer J."/>
            <person name="McCowen C."/>
            <person name="Montmayeur A."/>
            <person name="Murphy C."/>
            <person name="Neiman D."/>
            <person name="Pearson M."/>
            <person name="Priest M."/>
            <person name="Roberts A."/>
            <person name="Saif S."/>
            <person name="Shea T."/>
            <person name="Sisk P."/>
            <person name="Sykes S."/>
            <person name="Wortman J."/>
            <person name="Nusbaum C."/>
            <person name="Birren B."/>
        </authorList>
    </citation>
    <scope>NUCLEOTIDE SEQUENCE [LARGE SCALE GENOMIC DNA]</scope>
    <source>
        <strain evidence="4 5">YIT 12062</strain>
    </source>
</reference>
<dbReference type="OrthoDB" id="9792661at2"/>
<dbReference type="EMBL" id="ADMD01000001">
    <property type="protein sequence ID" value="EJZ84696.1"/>
    <property type="molecule type" value="Genomic_DNA"/>
</dbReference>
<dbReference type="PANTHER" id="PTHR40068">
    <property type="entry name" value="TRANSCRIPTION REPRESSOR NIAR-RELATED"/>
    <property type="match status" value="1"/>
</dbReference>
<dbReference type="GO" id="GO:0046872">
    <property type="term" value="F:metal ion binding"/>
    <property type="evidence" value="ECO:0007669"/>
    <property type="project" value="UniProtKB-KW"/>
</dbReference>
<feature type="binding site" evidence="1">
    <location>
        <position position="143"/>
    </location>
    <ligand>
        <name>Ni(2+)</name>
        <dbReference type="ChEBI" id="CHEBI:49786"/>
    </ligand>
</feature>
<dbReference type="InterPro" id="IPR036390">
    <property type="entry name" value="WH_DNA-bd_sf"/>
</dbReference>
<dbReference type="HOGENOM" id="CLU_108798_0_0_11"/>
<name>K0YMK4_9ACTN</name>
<proteinExistence type="predicted"/>
<evidence type="ECO:0000256" key="1">
    <source>
        <dbReference type="PIRSR" id="PIRSR037847-1"/>
    </source>
</evidence>
<dbReference type="SUPFAM" id="SSF46785">
    <property type="entry name" value="Winged helix' DNA-binding domain"/>
    <property type="match status" value="1"/>
</dbReference>
<dbReference type="InterPro" id="IPR004173">
    <property type="entry name" value="3H_domain"/>
</dbReference>
<dbReference type="PIRSF" id="PIRSF037847">
    <property type="entry name" value="NiaR"/>
    <property type="match status" value="1"/>
</dbReference>
<dbReference type="Pfam" id="PF02829">
    <property type="entry name" value="3H"/>
    <property type="match status" value="1"/>
</dbReference>
<evidence type="ECO:0000313" key="5">
    <source>
        <dbReference type="Proteomes" id="UP000006069"/>
    </source>
</evidence>
<comment type="caution">
    <text evidence="4">The sequence shown here is derived from an EMBL/GenBank/DDBJ whole genome shotgun (WGS) entry which is preliminary data.</text>
</comment>
<feature type="binding site" evidence="1">
    <location>
        <position position="145"/>
    </location>
    <ligand>
        <name>Ni(2+)</name>
        <dbReference type="ChEBI" id="CHEBI:49786"/>
    </ligand>
</feature>
<dbReference type="eggNOG" id="COG1827">
    <property type="taxonomic scope" value="Bacteria"/>
</dbReference>
<feature type="domain" description="3H" evidence="2">
    <location>
        <begin position="72"/>
        <end position="171"/>
    </location>
</feature>
<evidence type="ECO:0000313" key="4">
    <source>
        <dbReference type="EMBL" id="EJZ84696.1"/>
    </source>
</evidence>
<organism evidence="4 5">
    <name type="scientific">Slackia piriformis YIT 12062</name>
    <dbReference type="NCBI Taxonomy" id="742818"/>
    <lineage>
        <taxon>Bacteria</taxon>
        <taxon>Bacillati</taxon>
        <taxon>Actinomycetota</taxon>
        <taxon>Coriobacteriia</taxon>
        <taxon>Eggerthellales</taxon>
        <taxon>Eggerthellaceae</taxon>
        <taxon>Slackia</taxon>
    </lineage>
</organism>
<sequence length="182" mass="19664">MKGEERRAFLLKSLQEAHGPLTGSDLASMSGVSRQVIVQDIALLRGQGVDITATRSGYALPSSFDGGEVRLVKVRHAPEQAEEEMLAVVNLGGALLDVAVNHRAYGKLTATLDVRSRRDVARFMEDIRSGKSSPLCAVTSGYHFHHIAAYGPDASCVLDEIEKVLGEKGFLAEMLPYEVGQI</sequence>
<feature type="binding site" evidence="1">
    <location>
        <position position="76"/>
    </location>
    <ligand>
        <name>Ni(2+)</name>
        <dbReference type="ChEBI" id="CHEBI:49786"/>
    </ligand>
</feature>
<keyword evidence="5" id="KW-1185">Reference proteome</keyword>
<dbReference type="Proteomes" id="UP000006069">
    <property type="component" value="Unassembled WGS sequence"/>
</dbReference>
<dbReference type="Gene3D" id="3.30.1340.20">
    <property type="entry name" value="3H domain"/>
    <property type="match status" value="1"/>
</dbReference>
<dbReference type="AlphaFoldDB" id="K0YMK4"/>
<gene>
    <name evidence="4" type="ORF">HMPREF9451_00300</name>
</gene>
<dbReference type="SUPFAM" id="SSF75500">
    <property type="entry name" value="Putative transcriptional regulator TM1602, C-terminal domain"/>
    <property type="match status" value="1"/>
</dbReference>
<evidence type="ECO:0000259" key="2">
    <source>
        <dbReference type="Pfam" id="PF02829"/>
    </source>
</evidence>